<evidence type="ECO:0000313" key="5">
    <source>
        <dbReference type="Proteomes" id="UP001497522"/>
    </source>
</evidence>
<dbReference type="PANTHER" id="PTHR31044">
    <property type="entry name" value="BETA-1,3 GLUCANASE"/>
    <property type="match status" value="1"/>
</dbReference>
<feature type="domain" description="X8" evidence="3">
    <location>
        <begin position="75"/>
        <end position="164"/>
    </location>
</feature>
<evidence type="ECO:0000259" key="3">
    <source>
        <dbReference type="SMART" id="SM00768"/>
    </source>
</evidence>
<evidence type="ECO:0000313" key="4">
    <source>
        <dbReference type="EMBL" id="CAK9859708.1"/>
    </source>
</evidence>
<evidence type="ECO:0000256" key="2">
    <source>
        <dbReference type="SAM" id="MobiDB-lite"/>
    </source>
</evidence>
<keyword evidence="1" id="KW-0732">Signal</keyword>
<dbReference type="PANTHER" id="PTHR31044:SF52">
    <property type="entry name" value="OS01G0631500 PROTEIN"/>
    <property type="match status" value="1"/>
</dbReference>
<sequence length="216" mass="22883">MRIFSVFSEDYRTCQKLLLQAQLFCLLVLVLSGEVIGRSSSRNTGSEEVETTSGGGGGLHLLLRPEARVLQQAEQWCVAKEGEANSALQGALDWTCGPLEGQGQVDCSPIQSTGICYLPNTLQDHSSWAFNEYYQQHLNGADSCDFGGNAVITTTNPSTATCTYSGTGVSGNSSSGSFNGSTGGSDNSNANFIRLQPSFQIAVVVAITYLLSGQAF</sequence>
<dbReference type="InterPro" id="IPR012946">
    <property type="entry name" value="X8"/>
</dbReference>
<name>A0ABP1AB59_9BRYO</name>
<feature type="region of interest" description="Disordered" evidence="2">
    <location>
        <begin position="39"/>
        <end position="58"/>
    </location>
</feature>
<dbReference type="SMART" id="SM00768">
    <property type="entry name" value="X8"/>
    <property type="match status" value="1"/>
</dbReference>
<dbReference type="Proteomes" id="UP001497522">
    <property type="component" value="Chromosome 10"/>
</dbReference>
<accession>A0ABP1AB59</accession>
<dbReference type="Gene3D" id="1.20.58.1040">
    <property type="match status" value="1"/>
</dbReference>
<proteinExistence type="predicted"/>
<reference evidence="4" key="1">
    <citation type="submission" date="2024-03" db="EMBL/GenBank/DDBJ databases">
        <authorList>
            <consortium name="ELIXIR-Norway"/>
            <consortium name="Elixir Norway"/>
        </authorList>
    </citation>
    <scope>NUCLEOTIDE SEQUENCE</scope>
</reference>
<organism evidence="4 5">
    <name type="scientific">Sphagnum jensenii</name>
    <dbReference type="NCBI Taxonomy" id="128206"/>
    <lineage>
        <taxon>Eukaryota</taxon>
        <taxon>Viridiplantae</taxon>
        <taxon>Streptophyta</taxon>
        <taxon>Embryophyta</taxon>
        <taxon>Bryophyta</taxon>
        <taxon>Sphagnophytina</taxon>
        <taxon>Sphagnopsida</taxon>
        <taxon>Sphagnales</taxon>
        <taxon>Sphagnaceae</taxon>
        <taxon>Sphagnum</taxon>
    </lineage>
</organism>
<evidence type="ECO:0000256" key="1">
    <source>
        <dbReference type="ARBA" id="ARBA00022729"/>
    </source>
</evidence>
<protein>
    <recommendedName>
        <fullName evidence="3">X8 domain-containing protein</fullName>
    </recommendedName>
</protein>
<dbReference type="InterPro" id="IPR044788">
    <property type="entry name" value="X8_dom_prot"/>
</dbReference>
<dbReference type="EMBL" id="OZ023711">
    <property type="protein sequence ID" value="CAK9859708.1"/>
    <property type="molecule type" value="Genomic_DNA"/>
</dbReference>
<dbReference type="Pfam" id="PF07983">
    <property type="entry name" value="X8"/>
    <property type="match status" value="1"/>
</dbReference>
<keyword evidence="5" id="KW-1185">Reference proteome</keyword>
<gene>
    <name evidence="4" type="ORF">CSSPJE1EN2_LOCUS2703</name>
</gene>